<evidence type="ECO:0000256" key="3">
    <source>
        <dbReference type="ARBA" id="ARBA00008900"/>
    </source>
</evidence>
<accession>A0A1H8TKH7</accession>
<dbReference type="UniPathway" id="UPA00391"/>
<comment type="similarity">
    <text evidence="3">Belongs to the PTPS family. QueD subfamily.</text>
</comment>
<dbReference type="EC" id="4.1.2.50" evidence="4"/>
<dbReference type="PANTHER" id="PTHR12589:SF7">
    <property type="entry name" value="6-PYRUVOYL TETRAHYDROBIOPTERIN SYNTHASE"/>
    <property type="match status" value="1"/>
</dbReference>
<organism evidence="11 12">
    <name type="scientific">Aquisalimonas asiatica</name>
    <dbReference type="NCBI Taxonomy" id="406100"/>
    <lineage>
        <taxon>Bacteria</taxon>
        <taxon>Pseudomonadati</taxon>
        <taxon>Pseudomonadota</taxon>
        <taxon>Gammaproteobacteria</taxon>
        <taxon>Chromatiales</taxon>
        <taxon>Ectothiorhodospiraceae</taxon>
        <taxon>Aquisalimonas</taxon>
    </lineage>
</organism>
<evidence type="ECO:0000256" key="5">
    <source>
        <dbReference type="ARBA" id="ARBA00018141"/>
    </source>
</evidence>
<evidence type="ECO:0000313" key="11">
    <source>
        <dbReference type="EMBL" id="SEO91083.1"/>
    </source>
</evidence>
<name>A0A1H8TKH7_9GAMM</name>
<dbReference type="Gene3D" id="3.30.479.10">
    <property type="entry name" value="6-pyruvoyl tetrahydropterin synthase/QueD"/>
    <property type="match status" value="1"/>
</dbReference>
<evidence type="ECO:0000256" key="2">
    <source>
        <dbReference type="ARBA" id="ARBA00005061"/>
    </source>
</evidence>
<dbReference type="GO" id="GO:0046872">
    <property type="term" value="F:metal ion binding"/>
    <property type="evidence" value="ECO:0007669"/>
    <property type="project" value="UniProtKB-KW"/>
</dbReference>
<dbReference type="InterPro" id="IPR007115">
    <property type="entry name" value="6-PTP_synth/QueD"/>
</dbReference>
<reference evidence="11 12" key="1">
    <citation type="submission" date="2016-10" db="EMBL/GenBank/DDBJ databases">
        <authorList>
            <person name="de Groot N.N."/>
        </authorList>
    </citation>
    <scope>NUCLEOTIDE SEQUENCE [LARGE SCALE GENOMIC DNA]</scope>
    <source>
        <strain evidence="11 12">CGMCC 1.6291</strain>
    </source>
</reference>
<dbReference type="RefSeq" id="WP_091643608.1">
    <property type="nucleotide sequence ID" value="NZ_FOEG01000004.1"/>
</dbReference>
<dbReference type="Proteomes" id="UP000199657">
    <property type="component" value="Unassembled WGS sequence"/>
</dbReference>
<comment type="cofactor">
    <cofactor evidence="1">
        <name>Zn(2+)</name>
        <dbReference type="ChEBI" id="CHEBI:29105"/>
    </cofactor>
</comment>
<comment type="catalytic activity">
    <reaction evidence="10">
        <text>7,8-dihydroneopterin 3'-triphosphate + H2O = 6-carboxy-5,6,7,8-tetrahydropterin + triphosphate + acetaldehyde + 2 H(+)</text>
        <dbReference type="Rhea" id="RHEA:27966"/>
        <dbReference type="ChEBI" id="CHEBI:15343"/>
        <dbReference type="ChEBI" id="CHEBI:15377"/>
        <dbReference type="ChEBI" id="CHEBI:15378"/>
        <dbReference type="ChEBI" id="CHEBI:18036"/>
        <dbReference type="ChEBI" id="CHEBI:58462"/>
        <dbReference type="ChEBI" id="CHEBI:61032"/>
        <dbReference type="EC" id="4.1.2.50"/>
    </reaction>
</comment>
<dbReference type="InterPro" id="IPR038418">
    <property type="entry name" value="6-PTP_synth/QueD_sf"/>
</dbReference>
<dbReference type="Pfam" id="PF01242">
    <property type="entry name" value="PTPS"/>
    <property type="match status" value="1"/>
</dbReference>
<dbReference type="OrthoDB" id="9787853at2"/>
<keyword evidence="8" id="KW-0456">Lyase</keyword>
<comment type="pathway">
    <text evidence="2">Purine metabolism; 7-cyano-7-deazaguanine biosynthesis.</text>
</comment>
<dbReference type="STRING" id="406100.SAMN04488052_104246"/>
<sequence length="140" mass="15210">MYSLTVREHIMIAHSFRGETFGPAQQLHGATYLVDVTFRRPQLDDDNLVVDIGLASEQLRAVLAPLNYSNLDDDPALAGQNTTTEFLAGLIFRRMAEAVQAGRLGPQAHGLSHMAVVLHESHVAWASYEGRLIADSGAVG</sequence>
<dbReference type="EMBL" id="FOEG01000004">
    <property type="protein sequence ID" value="SEO91083.1"/>
    <property type="molecule type" value="Genomic_DNA"/>
</dbReference>
<keyword evidence="6" id="KW-0479">Metal-binding</keyword>
<dbReference type="GO" id="GO:0070497">
    <property type="term" value="F:6-carboxytetrahydropterin synthase activity"/>
    <property type="evidence" value="ECO:0007669"/>
    <property type="project" value="UniProtKB-EC"/>
</dbReference>
<evidence type="ECO:0000256" key="9">
    <source>
        <dbReference type="ARBA" id="ARBA00031449"/>
    </source>
</evidence>
<dbReference type="AlphaFoldDB" id="A0A1H8TKH7"/>
<evidence type="ECO:0000256" key="6">
    <source>
        <dbReference type="ARBA" id="ARBA00022723"/>
    </source>
</evidence>
<evidence type="ECO:0000313" key="12">
    <source>
        <dbReference type="Proteomes" id="UP000199657"/>
    </source>
</evidence>
<proteinExistence type="inferred from homology"/>
<keyword evidence="7" id="KW-0862">Zinc</keyword>
<evidence type="ECO:0000256" key="10">
    <source>
        <dbReference type="ARBA" id="ARBA00048807"/>
    </source>
</evidence>
<evidence type="ECO:0000256" key="8">
    <source>
        <dbReference type="ARBA" id="ARBA00023239"/>
    </source>
</evidence>
<keyword evidence="12" id="KW-1185">Reference proteome</keyword>
<dbReference type="SUPFAM" id="SSF55620">
    <property type="entry name" value="Tetrahydrobiopterin biosynthesis enzymes-like"/>
    <property type="match status" value="1"/>
</dbReference>
<evidence type="ECO:0000256" key="4">
    <source>
        <dbReference type="ARBA" id="ARBA00012982"/>
    </source>
</evidence>
<protein>
    <recommendedName>
        <fullName evidence="5">6-carboxy-5,6,7,8-tetrahydropterin synthase</fullName>
        <ecNumber evidence="4">4.1.2.50</ecNumber>
    </recommendedName>
    <alternativeName>
        <fullName evidence="9">Queuosine biosynthesis protein QueD</fullName>
    </alternativeName>
</protein>
<gene>
    <name evidence="11" type="ORF">SAMN04488052_104246</name>
</gene>
<evidence type="ECO:0000256" key="7">
    <source>
        <dbReference type="ARBA" id="ARBA00022833"/>
    </source>
</evidence>
<evidence type="ECO:0000256" key="1">
    <source>
        <dbReference type="ARBA" id="ARBA00001947"/>
    </source>
</evidence>
<dbReference type="PANTHER" id="PTHR12589">
    <property type="entry name" value="PYRUVOYL TETRAHYDROBIOPTERIN SYNTHASE"/>
    <property type="match status" value="1"/>
</dbReference>